<feature type="region of interest" description="Disordered" evidence="1">
    <location>
        <begin position="53"/>
        <end position="79"/>
    </location>
</feature>
<protein>
    <submittedName>
        <fullName evidence="2">Entry exclusion lipoprotein TrbK</fullName>
    </submittedName>
</protein>
<dbReference type="NCBIfam" id="TIGR04359">
    <property type="entry name" value="TrbK_RP4"/>
    <property type="match status" value="1"/>
</dbReference>
<evidence type="ECO:0000313" key="3">
    <source>
        <dbReference type="Proteomes" id="UP000242957"/>
    </source>
</evidence>
<dbReference type="AlphaFoldDB" id="A0A1H0IXE8"/>
<dbReference type="OrthoDB" id="8969477at2"/>
<feature type="compositionally biased region" description="Polar residues" evidence="1">
    <location>
        <begin position="62"/>
        <end position="79"/>
    </location>
</feature>
<reference evidence="3" key="1">
    <citation type="submission" date="2016-10" db="EMBL/GenBank/DDBJ databases">
        <authorList>
            <person name="Varghese N."/>
            <person name="Submissions S."/>
        </authorList>
    </citation>
    <scope>NUCLEOTIDE SEQUENCE [LARGE SCALE GENOMIC DNA]</scope>
    <source>
        <strain evidence="3">JCM 21621</strain>
    </source>
</reference>
<sequence length="79" mass="8712">MKKLTPLILTLLALAGCDDQPNTQAIPEVSDTNCTLEVINQIKDRTARAEFAGQCSRRSGAIQPTEQPKNWLELNSSQE</sequence>
<dbReference type="EMBL" id="FNIJ01000010">
    <property type="protein sequence ID" value="SDO36023.1"/>
    <property type="molecule type" value="Genomic_DNA"/>
</dbReference>
<accession>A0A1H0IXE8</accession>
<dbReference type="PROSITE" id="PS51257">
    <property type="entry name" value="PROKAR_LIPOPROTEIN"/>
    <property type="match status" value="1"/>
</dbReference>
<evidence type="ECO:0000313" key="2">
    <source>
        <dbReference type="EMBL" id="SDO36023.1"/>
    </source>
</evidence>
<name>A0A1H0IXE8_9PSED</name>
<dbReference type="InterPro" id="IPR027584">
    <property type="entry name" value="TrbK_RP4"/>
</dbReference>
<dbReference type="STRING" id="198616.SAMN05216193_110170"/>
<dbReference type="RefSeq" id="WP_084314948.1">
    <property type="nucleotide sequence ID" value="NZ_FNIJ01000010.1"/>
</dbReference>
<dbReference type="Proteomes" id="UP000242957">
    <property type="component" value="Unassembled WGS sequence"/>
</dbReference>
<keyword evidence="2" id="KW-0449">Lipoprotein</keyword>
<gene>
    <name evidence="2" type="ORF">SAMN05216193_110170</name>
</gene>
<keyword evidence="3" id="KW-1185">Reference proteome</keyword>
<evidence type="ECO:0000256" key="1">
    <source>
        <dbReference type="SAM" id="MobiDB-lite"/>
    </source>
</evidence>
<organism evidence="2 3">
    <name type="scientific">Pseudomonas jinjuensis</name>
    <dbReference type="NCBI Taxonomy" id="198616"/>
    <lineage>
        <taxon>Bacteria</taxon>
        <taxon>Pseudomonadati</taxon>
        <taxon>Pseudomonadota</taxon>
        <taxon>Gammaproteobacteria</taxon>
        <taxon>Pseudomonadales</taxon>
        <taxon>Pseudomonadaceae</taxon>
        <taxon>Pseudomonas</taxon>
    </lineage>
</organism>
<proteinExistence type="predicted"/>